<protein>
    <recommendedName>
        <fullName evidence="2">Vacuolar protein sorting-associated protein 51 homolog</fullName>
    </recommendedName>
</protein>
<dbReference type="OrthoDB" id="203678at2759"/>
<comment type="subcellular location">
    <subcellularLocation>
        <location evidence="2">Golgi apparatus</location>
        <location evidence="2">trans-Golgi network</location>
    </subcellularLocation>
</comment>
<dbReference type="GO" id="GO:0006869">
    <property type="term" value="P:lipid transport"/>
    <property type="evidence" value="ECO:0007669"/>
    <property type="project" value="UniProtKB-UniRule"/>
</dbReference>
<evidence type="ECO:0000256" key="2">
    <source>
        <dbReference type="RuleBase" id="RU368010"/>
    </source>
</evidence>
<dbReference type="GO" id="GO:0005829">
    <property type="term" value="C:cytosol"/>
    <property type="evidence" value="ECO:0007669"/>
    <property type="project" value="GOC"/>
</dbReference>
<proteinExistence type="inferred from homology"/>
<feature type="non-terminal residue" evidence="3">
    <location>
        <position position="219"/>
    </location>
</feature>
<dbReference type="EMBL" id="KZ819602">
    <property type="protein sequence ID" value="PWN38352.1"/>
    <property type="molecule type" value="Genomic_DNA"/>
</dbReference>
<evidence type="ECO:0000313" key="4">
    <source>
        <dbReference type="Proteomes" id="UP000245771"/>
    </source>
</evidence>
<evidence type="ECO:0000313" key="3">
    <source>
        <dbReference type="EMBL" id="PWN38352.1"/>
    </source>
</evidence>
<dbReference type="GO" id="GO:0016020">
    <property type="term" value="C:membrane"/>
    <property type="evidence" value="ECO:0007669"/>
    <property type="project" value="TreeGrafter"/>
</dbReference>
<dbReference type="GeneID" id="37017484"/>
<dbReference type="PANTHER" id="PTHR15954">
    <property type="entry name" value="VACUOLAR PROTEIN SORTING-ASSOCIATED PROTEIN 51 HOMOLOG"/>
    <property type="match status" value="1"/>
</dbReference>
<keyword evidence="2" id="KW-0813">Transport</keyword>
<dbReference type="GO" id="GO:0048193">
    <property type="term" value="P:Golgi vesicle transport"/>
    <property type="evidence" value="ECO:0007669"/>
    <property type="project" value="TreeGrafter"/>
</dbReference>
<dbReference type="Pfam" id="PF08700">
    <property type="entry name" value="VPS51_Exo84_N"/>
    <property type="match status" value="1"/>
</dbReference>
<dbReference type="GO" id="GO:0015031">
    <property type="term" value="P:protein transport"/>
    <property type="evidence" value="ECO:0007669"/>
    <property type="project" value="UniProtKB-UniRule"/>
</dbReference>
<comment type="function">
    <text evidence="2">Acts as component of the GARP complex that is involved in retrograde transport from early and late endosomes to the trans-Golgi network (TGN).</text>
</comment>
<comment type="similarity">
    <text evidence="1 2">Belongs to the VPS51 family.</text>
</comment>
<dbReference type="GO" id="GO:1990745">
    <property type="term" value="C:EARP complex"/>
    <property type="evidence" value="ECO:0007669"/>
    <property type="project" value="TreeGrafter"/>
</dbReference>
<dbReference type="GO" id="GO:0000938">
    <property type="term" value="C:GARP complex"/>
    <property type="evidence" value="ECO:0007669"/>
    <property type="project" value="UniProtKB-UniRule"/>
</dbReference>
<comment type="subunit">
    <text evidence="2">Component of the Golgi-associated retrograde protein (GARP) complex.</text>
</comment>
<dbReference type="STRING" id="1280837.A0A316VL74"/>
<organism evidence="3 4">
    <name type="scientific">Meira miltonrushii</name>
    <dbReference type="NCBI Taxonomy" id="1280837"/>
    <lineage>
        <taxon>Eukaryota</taxon>
        <taxon>Fungi</taxon>
        <taxon>Dikarya</taxon>
        <taxon>Basidiomycota</taxon>
        <taxon>Ustilaginomycotina</taxon>
        <taxon>Exobasidiomycetes</taxon>
        <taxon>Exobasidiales</taxon>
        <taxon>Brachybasidiaceae</taxon>
        <taxon>Meira</taxon>
    </lineage>
</organism>
<keyword evidence="4" id="KW-1185">Reference proteome</keyword>
<dbReference type="PANTHER" id="PTHR15954:SF4">
    <property type="entry name" value="VACUOLAR PROTEIN SORTING-ASSOCIATED PROTEIN 51 HOMOLOG"/>
    <property type="match status" value="1"/>
</dbReference>
<keyword evidence="2" id="KW-0333">Golgi apparatus</keyword>
<name>A0A316VL74_9BASI</name>
<gene>
    <name evidence="3" type="ORF">FA14DRAFT_104174</name>
</gene>
<keyword evidence="2" id="KW-0653">Protein transport</keyword>
<dbReference type="InterPro" id="IPR014812">
    <property type="entry name" value="Vps51"/>
</dbReference>
<dbReference type="AlphaFoldDB" id="A0A316VL74"/>
<feature type="non-terminal residue" evidence="3">
    <location>
        <position position="1"/>
    </location>
</feature>
<evidence type="ECO:0000256" key="1">
    <source>
        <dbReference type="ARBA" id="ARBA00006080"/>
    </source>
</evidence>
<dbReference type="RefSeq" id="XP_025358654.1">
    <property type="nucleotide sequence ID" value="XM_025495703.1"/>
</dbReference>
<dbReference type="GO" id="GO:0032456">
    <property type="term" value="P:endocytic recycling"/>
    <property type="evidence" value="ECO:0007669"/>
    <property type="project" value="TreeGrafter"/>
</dbReference>
<dbReference type="InParanoid" id="A0A316VL74"/>
<dbReference type="Proteomes" id="UP000245771">
    <property type="component" value="Unassembled WGS sequence"/>
</dbReference>
<sequence length="219" mass="24104">RSKRRLNNDLLRNYYGLDSGSVTPNSIASGTGPMGIDNTALGTTSTFKKIMQQRSLSQLLKEESDLLTEIRELDGERQSLVYNHHHELVSASETMKNMKEQADALLPSMNAMQSSLQSISSTSESLVLPKEITQSLRVKQSSANSRSHSDILAKAQPVIELPQRLRDAVLLGNGQEGLTKAQGLWGSLESVLANWDEAGVKGAKEIMNECRQVLRQAQQ</sequence>
<dbReference type="GO" id="GO:0042147">
    <property type="term" value="P:retrograde transport, endosome to Golgi"/>
    <property type="evidence" value="ECO:0007669"/>
    <property type="project" value="UniProtKB-UniRule"/>
</dbReference>
<reference evidence="3 4" key="1">
    <citation type="journal article" date="2018" name="Mol. Biol. Evol.">
        <title>Broad Genomic Sampling Reveals a Smut Pathogenic Ancestry of the Fungal Clade Ustilaginomycotina.</title>
        <authorList>
            <person name="Kijpornyongpan T."/>
            <person name="Mondo S.J."/>
            <person name="Barry K."/>
            <person name="Sandor L."/>
            <person name="Lee J."/>
            <person name="Lipzen A."/>
            <person name="Pangilinan J."/>
            <person name="LaButti K."/>
            <person name="Hainaut M."/>
            <person name="Henrissat B."/>
            <person name="Grigoriev I.V."/>
            <person name="Spatafora J.W."/>
            <person name="Aime M.C."/>
        </authorList>
    </citation>
    <scope>NUCLEOTIDE SEQUENCE [LARGE SCALE GENOMIC DNA]</scope>
    <source>
        <strain evidence="3 4">MCA 3882</strain>
    </source>
</reference>
<accession>A0A316VL74</accession>
<dbReference type="GO" id="GO:0007030">
    <property type="term" value="P:Golgi organization"/>
    <property type="evidence" value="ECO:0007669"/>
    <property type="project" value="UniProtKB-UniRule"/>
</dbReference>
<keyword evidence="2" id="KW-0445">Lipid transport</keyword>